<dbReference type="InterPro" id="IPR036396">
    <property type="entry name" value="Cyt_P450_sf"/>
</dbReference>
<organism evidence="5 6">
    <name type="scientific">Porites lobata</name>
    <dbReference type="NCBI Taxonomy" id="104759"/>
    <lineage>
        <taxon>Eukaryota</taxon>
        <taxon>Metazoa</taxon>
        <taxon>Cnidaria</taxon>
        <taxon>Anthozoa</taxon>
        <taxon>Hexacorallia</taxon>
        <taxon>Scleractinia</taxon>
        <taxon>Fungiina</taxon>
        <taxon>Poritidae</taxon>
        <taxon>Porites</taxon>
    </lineage>
</organism>
<dbReference type="Pfam" id="PF00067">
    <property type="entry name" value="p450"/>
    <property type="match status" value="1"/>
</dbReference>
<keyword evidence="2" id="KW-0479">Metal-binding</keyword>
<comment type="similarity">
    <text evidence="1">Belongs to the cytochrome P450 family.</text>
</comment>
<dbReference type="InterPro" id="IPR001128">
    <property type="entry name" value="Cyt_P450"/>
</dbReference>
<dbReference type="InterPro" id="IPR002403">
    <property type="entry name" value="Cyt_P450_E_grp-IV"/>
</dbReference>
<evidence type="ECO:0008006" key="7">
    <source>
        <dbReference type="Google" id="ProtNLM"/>
    </source>
</evidence>
<evidence type="ECO:0000256" key="1">
    <source>
        <dbReference type="ARBA" id="ARBA00010617"/>
    </source>
</evidence>
<dbReference type="InterPro" id="IPR052666">
    <property type="entry name" value="CYP450_20A1-like"/>
</dbReference>
<dbReference type="Gene3D" id="1.10.630.10">
    <property type="entry name" value="Cytochrome P450"/>
    <property type="match status" value="1"/>
</dbReference>
<evidence type="ECO:0000256" key="4">
    <source>
        <dbReference type="SAM" id="MobiDB-lite"/>
    </source>
</evidence>
<evidence type="ECO:0000313" key="6">
    <source>
        <dbReference type="Proteomes" id="UP001159405"/>
    </source>
</evidence>
<dbReference type="Proteomes" id="UP001159405">
    <property type="component" value="Unassembled WGS sequence"/>
</dbReference>
<dbReference type="EMBL" id="CALNXK010000038">
    <property type="protein sequence ID" value="CAH3123446.1"/>
    <property type="molecule type" value="Genomic_DNA"/>
</dbReference>
<proteinExistence type="inferred from homology"/>
<sequence>MFHSFVYQRSSSKGPQIPGAAPSDPVSENLGDMAKAGSVHEYLIELHEKYGDIAGFWWGKEFAVSLSSVEHWKEIQPLFDKPYEQFKFFEPLFGKKSLTYKNGPEARKKRQLVDRSFGHEAVTHYYDHFTKIAKGTAEKFVTYSQTQEHIPLGKYMLAMAIKAISVAGMGRFFMDKKEIDKMAIAYEEASKSFCWNEMEARLAGPCPAPDSEREKKFQTAKTYMKDTVKNLLNKRKQENNKEEMLFIDSILDCDLMDEEEMSDNVITFLVGGFHTTGFMMTWCLYYLTKHPEVEERVFAELDKVLGDEDIKPQVASELKYTRQVLDETMRASVLAPWGVRIHEFDLQVGEFVIPKETPILLPFGIVLQDPNLWPEPKRFDPDRFSPENIKQLPSLAYQPFGFAGKRKCPAWRFSITERLVFLSVLIRRFKFHLVEGQEVKPVHQLVTSPAEEIWVTVTER</sequence>
<name>A0ABN8NW93_9CNID</name>
<evidence type="ECO:0000256" key="2">
    <source>
        <dbReference type="ARBA" id="ARBA00022723"/>
    </source>
</evidence>
<evidence type="ECO:0000313" key="5">
    <source>
        <dbReference type="EMBL" id="CAH3123446.1"/>
    </source>
</evidence>
<accession>A0ABN8NW93</accession>
<comment type="caution">
    <text evidence="5">The sequence shown here is derived from an EMBL/GenBank/DDBJ whole genome shotgun (WGS) entry which is preliminary data.</text>
</comment>
<protein>
    <recommendedName>
        <fullName evidence="7">Cytochrome P450</fullName>
    </recommendedName>
</protein>
<keyword evidence="3" id="KW-0408">Iron</keyword>
<reference evidence="5 6" key="1">
    <citation type="submission" date="2022-05" db="EMBL/GenBank/DDBJ databases">
        <authorList>
            <consortium name="Genoscope - CEA"/>
            <person name="William W."/>
        </authorList>
    </citation>
    <scope>NUCLEOTIDE SEQUENCE [LARGE SCALE GENOMIC DNA]</scope>
</reference>
<dbReference type="PRINTS" id="PR00465">
    <property type="entry name" value="EP450IV"/>
</dbReference>
<feature type="region of interest" description="Disordered" evidence="4">
    <location>
        <begin position="9"/>
        <end position="29"/>
    </location>
</feature>
<dbReference type="PANTHER" id="PTHR24280">
    <property type="entry name" value="CYTOCHROME P450 20A1"/>
    <property type="match status" value="1"/>
</dbReference>
<evidence type="ECO:0000256" key="3">
    <source>
        <dbReference type="ARBA" id="ARBA00023004"/>
    </source>
</evidence>
<gene>
    <name evidence="5" type="ORF">PLOB_00029978</name>
</gene>
<dbReference type="PANTHER" id="PTHR24280:SF4">
    <property type="entry name" value="CYTOCHROME P450 20A1"/>
    <property type="match status" value="1"/>
</dbReference>
<dbReference type="SUPFAM" id="SSF48264">
    <property type="entry name" value="Cytochrome P450"/>
    <property type="match status" value="1"/>
</dbReference>
<keyword evidence="6" id="KW-1185">Reference proteome</keyword>